<accession>A0ABM3QZC1</accession>
<organism evidence="1 2">
    <name type="scientific">Spinacia oleracea</name>
    <name type="common">Spinach</name>
    <dbReference type="NCBI Taxonomy" id="3562"/>
    <lineage>
        <taxon>Eukaryota</taxon>
        <taxon>Viridiplantae</taxon>
        <taxon>Streptophyta</taxon>
        <taxon>Embryophyta</taxon>
        <taxon>Tracheophyta</taxon>
        <taxon>Spermatophyta</taxon>
        <taxon>Magnoliopsida</taxon>
        <taxon>eudicotyledons</taxon>
        <taxon>Gunneridae</taxon>
        <taxon>Pentapetalae</taxon>
        <taxon>Caryophyllales</taxon>
        <taxon>Chenopodiaceae</taxon>
        <taxon>Chenopodioideae</taxon>
        <taxon>Anserineae</taxon>
        <taxon>Spinacia</taxon>
    </lineage>
</organism>
<keyword evidence="1" id="KW-1185">Reference proteome</keyword>
<dbReference type="RefSeq" id="XP_056688722.1">
    <property type="nucleotide sequence ID" value="XM_056832744.1"/>
</dbReference>
<proteinExistence type="predicted"/>
<dbReference type="GeneID" id="130463575"/>
<dbReference type="Proteomes" id="UP000813463">
    <property type="component" value="Chromosome 6"/>
</dbReference>
<dbReference type="PANTHER" id="PTHR33710:SF77">
    <property type="entry name" value="DNASE I-LIKE SUPERFAMILY PROTEIN"/>
    <property type="match status" value="1"/>
</dbReference>
<dbReference type="InterPro" id="IPR036691">
    <property type="entry name" value="Endo/exonu/phosph_ase_sf"/>
</dbReference>
<dbReference type="SUPFAM" id="SSF56219">
    <property type="entry name" value="DNase I-like"/>
    <property type="match status" value="1"/>
</dbReference>
<protein>
    <submittedName>
        <fullName evidence="2">Uncharacterized protein</fullName>
    </submittedName>
</protein>
<reference evidence="2" key="2">
    <citation type="submission" date="2025-08" db="UniProtKB">
        <authorList>
            <consortium name="RefSeq"/>
        </authorList>
    </citation>
    <scope>IDENTIFICATION</scope>
    <source>
        <tissue evidence="2">Leaf</tissue>
    </source>
</reference>
<reference evidence="1" key="1">
    <citation type="journal article" date="2021" name="Nat. Commun.">
        <title>Genomic analyses provide insights into spinach domestication and the genetic basis of agronomic traits.</title>
        <authorList>
            <person name="Cai X."/>
            <person name="Sun X."/>
            <person name="Xu C."/>
            <person name="Sun H."/>
            <person name="Wang X."/>
            <person name="Ge C."/>
            <person name="Zhang Z."/>
            <person name="Wang Q."/>
            <person name="Fei Z."/>
            <person name="Jiao C."/>
            <person name="Wang Q."/>
        </authorList>
    </citation>
    <scope>NUCLEOTIDE SEQUENCE [LARGE SCALE GENOMIC DNA]</scope>
    <source>
        <strain evidence="1">cv. Varoflay</strain>
    </source>
</reference>
<evidence type="ECO:0000313" key="2">
    <source>
        <dbReference type="RefSeq" id="XP_056688722.1"/>
    </source>
</evidence>
<name>A0ABM3QZC1_SPIOL</name>
<dbReference type="PANTHER" id="PTHR33710">
    <property type="entry name" value="BNAC02G09200D PROTEIN"/>
    <property type="match status" value="1"/>
</dbReference>
<gene>
    <name evidence="2" type="primary">LOC130463575</name>
</gene>
<sequence>MSFEGTWYTWERGLTPETRVRERLDRVLASPSWYSLFPGVGVEPLMRYKSDHAALLVRAKTAGKQKRKKKGKGYKFETSWLLDEECEQVVKEAWNRAVGESVERKLAAVASSLVGWSGTSTILEKTLDDLHAKHEAYWYLRSRALEVKDGDKNTKYFHHKASQRRQRNNISGLTDKDGVWQDDEVRVEEIVVDYYKELFSSSSPSAENLNEVLQHVPNTISAENNAELLKPYTKEEVHEALQ</sequence>
<evidence type="ECO:0000313" key="1">
    <source>
        <dbReference type="Proteomes" id="UP000813463"/>
    </source>
</evidence>